<evidence type="ECO:0000256" key="5">
    <source>
        <dbReference type="SAM" id="Phobius"/>
    </source>
</evidence>
<sequence>MFYSAMLIAGNGTLITNSASAIVESRMLPSDLTSVATSIFSVAQSGSRVFTGFLTEVAATHYKPSKDDGDLAWLGWHSRPLFLSMGALIAAVAHIILAIPGLGSAGFIVGVTLSGLAYGTIWPLMVLVVGDVFGKTNLGAIYLWFDGSTVALGTLLISKMLSQYIYEQHRVHPDSSGAIADAESSTCFGEECFQMTHIITAILCLTAFVTPFELARRTHKHCTD</sequence>
<feature type="transmembrane region" description="Helical" evidence="5">
    <location>
        <begin position="141"/>
        <end position="161"/>
    </location>
</feature>
<gene>
    <name evidence="6" type="ORF">CAUS1442_LOCUS11053</name>
</gene>
<evidence type="ECO:0008006" key="7">
    <source>
        <dbReference type="Google" id="ProtNLM"/>
    </source>
</evidence>
<keyword evidence="4 5" id="KW-0472">Membrane</keyword>
<evidence type="ECO:0000256" key="4">
    <source>
        <dbReference type="ARBA" id="ARBA00023136"/>
    </source>
</evidence>
<dbReference type="PANTHER" id="PTHR21576:SF158">
    <property type="entry name" value="RIBOSOMAL RNA-PROCESSING PROTEIN 12-LIKE CONSERVED DOMAIN-CONTAINING PROTEIN"/>
    <property type="match status" value="1"/>
</dbReference>
<protein>
    <recommendedName>
        <fullName evidence="7">Nodulin-like domain-containing protein</fullName>
    </recommendedName>
</protein>
<keyword evidence="3 5" id="KW-1133">Transmembrane helix</keyword>
<name>A0A7R9WXL3_9STRA</name>
<dbReference type="InterPro" id="IPR036259">
    <property type="entry name" value="MFS_trans_sf"/>
</dbReference>
<dbReference type="Gene3D" id="1.20.1250.20">
    <property type="entry name" value="MFS general substrate transporter like domains"/>
    <property type="match status" value="1"/>
</dbReference>
<keyword evidence="2 5" id="KW-0812">Transmembrane</keyword>
<feature type="transmembrane region" description="Helical" evidence="5">
    <location>
        <begin position="81"/>
        <end position="99"/>
    </location>
</feature>
<dbReference type="EMBL" id="HBEF01017829">
    <property type="protein sequence ID" value="CAD8338920.1"/>
    <property type="molecule type" value="Transcribed_RNA"/>
</dbReference>
<accession>A0A7R9WXL3</accession>
<evidence type="ECO:0000313" key="6">
    <source>
        <dbReference type="EMBL" id="CAD8338920.1"/>
    </source>
</evidence>
<organism evidence="6">
    <name type="scientific">Craspedostauros australis</name>
    <dbReference type="NCBI Taxonomy" id="1486917"/>
    <lineage>
        <taxon>Eukaryota</taxon>
        <taxon>Sar</taxon>
        <taxon>Stramenopiles</taxon>
        <taxon>Ochrophyta</taxon>
        <taxon>Bacillariophyta</taxon>
        <taxon>Bacillariophyceae</taxon>
        <taxon>Bacillariophycidae</taxon>
        <taxon>Naviculales</taxon>
        <taxon>Naviculaceae</taxon>
        <taxon>Craspedostauros</taxon>
    </lineage>
</organism>
<dbReference type="PANTHER" id="PTHR21576">
    <property type="entry name" value="UNCHARACTERIZED NODULIN-LIKE PROTEIN"/>
    <property type="match status" value="1"/>
</dbReference>
<dbReference type="GO" id="GO:0016020">
    <property type="term" value="C:membrane"/>
    <property type="evidence" value="ECO:0007669"/>
    <property type="project" value="UniProtKB-SubCell"/>
</dbReference>
<proteinExistence type="predicted"/>
<dbReference type="AlphaFoldDB" id="A0A7R9WXL3"/>
<evidence type="ECO:0000256" key="3">
    <source>
        <dbReference type="ARBA" id="ARBA00022989"/>
    </source>
</evidence>
<evidence type="ECO:0000256" key="1">
    <source>
        <dbReference type="ARBA" id="ARBA00004141"/>
    </source>
</evidence>
<reference evidence="6" key="1">
    <citation type="submission" date="2021-01" db="EMBL/GenBank/DDBJ databases">
        <authorList>
            <person name="Corre E."/>
            <person name="Pelletier E."/>
            <person name="Niang G."/>
            <person name="Scheremetjew M."/>
            <person name="Finn R."/>
            <person name="Kale V."/>
            <person name="Holt S."/>
            <person name="Cochrane G."/>
            <person name="Meng A."/>
            <person name="Brown T."/>
            <person name="Cohen L."/>
        </authorList>
    </citation>
    <scope>NUCLEOTIDE SEQUENCE</scope>
    <source>
        <strain evidence="6">CCMP3328</strain>
    </source>
</reference>
<feature type="transmembrane region" description="Helical" evidence="5">
    <location>
        <begin position="106"/>
        <end position="129"/>
    </location>
</feature>
<comment type="subcellular location">
    <subcellularLocation>
        <location evidence="1">Membrane</location>
        <topology evidence="1">Multi-pass membrane protein</topology>
    </subcellularLocation>
</comment>
<evidence type="ECO:0000256" key="2">
    <source>
        <dbReference type="ARBA" id="ARBA00022692"/>
    </source>
</evidence>
<dbReference type="SUPFAM" id="SSF103473">
    <property type="entry name" value="MFS general substrate transporter"/>
    <property type="match status" value="1"/>
</dbReference>